<organism evidence="2 3">
    <name type="scientific">Leekyejoonella antrihumi</name>
    <dbReference type="NCBI Taxonomy" id="1660198"/>
    <lineage>
        <taxon>Bacteria</taxon>
        <taxon>Bacillati</taxon>
        <taxon>Actinomycetota</taxon>
        <taxon>Actinomycetes</taxon>
        <taxon>Micrococcales</taxon>
        <taxon>Dermacoccaceae</taxon>
        <taxon>Leekyejoonella</taxon>
    </lineage>
</organism>
<feature type="transmembrane region" description="Helical" evidence="1">
    <location>
        <begin position="79"/>
        <end position="102"/>
    </location>
</feature>
<evidence type="ECO:0000313" key="2">
    <source>
        <dbReference type="EMBL" id="TWP33606.1"/>
    </source>
</evidence>
<dbReference type="EMBL" id="VCQV01000038">
    <property type="protein sequence ID" value="TWP33606.1"/>
    <property type="molecule type" value="Genomic_DNA"/>
</dbReference>
<evidence type="ECO:0000313" key="3">
    <source>
        <dbReference type="Proteomes" id="UP000320244"/>
    </source>
</evidence>
<sequence length="109" mass="11858">MKAFGTVASPDTTRPVVAGLIPATRKPIKHRQEDARQHIAYWVLGAYLALLVINIGVPLGLYIAFRPHQSVTVSDTKDLIVAISSAMGSLVGVMGFVVGYYFKSRDKNN</sequence>
<proteinExistence type="predicted"/>
<gene>
    <name evidence="2" type="ORF">FGL98_20475</name>
</gene>
<keyword evidence="3" id="KW-1185">Reference proteome</keyword>
<dbReference type="RefSeq" id="WP_146319971.1">
    <property type="nucleotide sequence ID" value="NZ_VCQV01000038.1"/>
</dbReference>
<keyword evidence="1" id="KW-0812">Transmembrane</keyword>
<comment type="caution">
    <text evidence="2">The sequence shown here is derived from an EMBL/GenBank/DDBJ whole genome shotgun (WGS) entry which is preliminary data.</text>
</comment>
<reference evidence="2 3" key="1">
    <citation type="submission" date="2019-05" db="EMBL/GenBank/DDBJ databases">
        <authorList>
            <person name="Lee S.D."/>
        </authorList>
    </citation>
    <scope>NUCLEOTIDE SEQUENCE [LARGE SCALE GENOMIC DNA]</scope>
    <source>
        <strain evidence="2 3">C5-26</strain>
    </source>
</reference>
<dbReference type="AlphaFoldDB" id="A0A563DTV2"/>
<name>A0A563DTV2_9MICO</name>
<protein>
    <submittedName>
        <fullName evidence="2">Uncharacterized protein</fullName>
    </submittedName>
</protein>
<dbReference type="Proteomes" id="UP000320244">
    <property type="component" value="Unassembled WGS sequence"/>
</dbReference>
<evidence type="ECO:0000256" key="1">
    <source>
        <dbReference type="SAM" id="Phobius"/>
    </source>
</evidence>
<reference evidence="2 3" key="2">
    <citation type="submission" date="2019-08" db="EMBL/GenBank/DDBJ databases">
        <title>Jejuicoccus antrihumi gen. nov., sp. nov., a new member of the family Dermacoccaceae isolated from a cave.</title>
        <authorList>
            <person name="Schumann P."/>
            <person name="Kim I.S."/>
        </authorList>
    </citation>
    <scope>NUCLEOTIDE SEQUENCE [LARGE SCALE GENOMIC DNA]</scope>
    <source>
        <strain evidence="2 3">C5-26</strain>
    </source>
</reference>
<accession>A0A563DTV2</accession>
<feature type="transmembrane region" description="Helical" evidence="1">
    <location>
        <begin position="39"/>
        <end position="64"/>
    </location>
</feature>
<keyword evidence="1" id="KW-0472">Membrane</keyword>
<keyword evidence="1" id="KW-1133">Transmembrane helix</keyword>